<dbReference type="OrthoDB" id="2219495at2759"/>
<dbReference type="SUPFAM" id="SSF51905">
    <property type="entry name" value="FAD/NAD(P)-binding domain"/>
    <property type="match status" value="1"/>
</dbReference>
<proteinExistence type="predicted"/>
<evidence type="ECO:0000313" key="4">
    <source>
        <dbReference type="RefSeq" id="XP_016734403.1"/>
    </source>
</evidence>
<name>A0A1U8N945_GOSHI</name>
<dbReference type="SMR" id="A0A1U8N945"/>
<gene>
    <name evidence="4" type="primary">LOC107945071</name>
</gene>
<dbReference type="Proteomes" id="UP000818029">
    <property type="component" value="Chromosome D12"/>
</dbReference>
<dbReference type="Pfam" id="PF01593">
    <property type="entry name" value="Amino_oxidase"/>
    <property type="match status" value="1"/>
</dbReference>
<dbReference type="OMA" id="MELLYYY"/>
<keyword evidence="3" id="KW-1185">Reference proteome</keyword>
<dbReference type="PANTHER" id="PTHR42923:SF24">
    <property type="entry name" value="OS04G0560500 PROTEIN"/>
    <property type="match status" value="1"/>
</dbReference>
<evidence type="ECO:0000259" key="2">
    <source>
        <dbReference type="Pfam" id="PF01593"/>
    </source>
</evidence>
<accession>A0A1U8N945</accession>
<evidence type="ECO:0000256" key="1">
    <source>
        <dbReference type="SAM" id="MobiDB-lite"/>
    </source>
</evidence>
<sequence>MLAMSKWFTLTPFMSNRFSKRVGFSNSPGSVRAHVNGGGDDTNNSKNNDKKKKKKVVVVGSGWAGLGAAHHLCKQGFDVTVLDGGDGIGTPDNVGIQGFWYPYKNIFSLVDELAIKPFTSWTRSAQYSGEGLEVEFPVYQELPQLPTPLGTLYHTQFVRLPLVDRLTSLPLMAAVIDFDNTDVAWKKYDSITARELFKRFGCSERLYQDIFGPLLQVGLFAPAEQCSAAATLGLLYYLTLAHQKHFDVAFCCGTTKQKIFEPWVGSLKAKSCEMLEDKKVTDFNFDEETGCVTEVVCGNETYSVDAVVVAVGITTLQETIKKSAALCKREEFLKVLNLAGIDVVTVKLWLDRKVAIPNPSNACAGFDDLFGCTIFDLNVIHDEHKDDTETVLEADFYHANELLPLNDELVTEKVISYLSKYINDLESACVVAKEIGRFPKRLTHFFPGSYKYMMRGSTSFPNLFMAGDWIITRHGSWLQEKSYVTGLEAANRVVDYLEEGSFAKVIPVEEDEPHIEALRSLNRRLNEIISQVPLSSYFLQ</sequence>
<dbReference type="InterPro" id="IPR036188">
    <property type="entry name" value="FAD/NAD-bd_sf"/>
</dbReference>
<dbReference type="KEGG" id="ghi:107945071"/>
<dbReference type="GO" id="GO:0016491">
    <property type="term" value="F:oxidoreductase activity"/>
    <property type="evidence" value="ECO:0000318"/>
    <property type="project" value="GO_Central"/>
</dbReference>
<dbReference type="InterPro" id="IPR050464">
    <property type="entry name" value="Zeta_carotene_desat/Oxidored"/>
</dbReference>
<evidence type="ECO:0000313" key="3">
    <source>
        <dbReference type="Proteomes" id="UP000818029"/>
    </source>
</evidence>
<dbReference type="PaxDb" id="3635-A0A1U8N945"/>
<dbReference type="AlphaFoldDB" id="A0A1U8N945"/>
<organism evidence="3 4">
    <name type="scientific">Gossypium hirsutum</name>
    <name type="common">Upland cotton</name>
    <name type="synonym">Gossypium mexicanum</name>
    <dbReference type="NCBI Taxonomy" id="3635"/>
    <lineage>
        <taxon>Eukaryota</taxon>
        <taxon>Viridiplantae</taxon>
        <taxon>Streptophyta</taxon>
        <taxon>Embryophyta</taxon>
        <taxon>Tracheophyta</taxon>
        <taxon>Spermatophyta</taxon>
        <taxon>Magnoliopsida</taxon>
        <taxon>eudicotyledons</taxon>
        <taxon>Gunneridae</taxon>
        <taxon>Pentapetalae</taxon>
        <taxon>rosids</taxon>
        <taxon>malvids</taxon>
        <taxon>Malvales</taxon>
        <taxon>Malvaceae</taxon>
        <taxon>Malvoideae</taxon>
        <taxon>Gossypium</taxon>
    </lineage>
</organism>
<dbReference type="GeneID" id="107945071"/>
<protein>
    <recommendedName>
        <fullName evidence="2">Amine oxidase domain-containing protein</fullName>
    </recommendedName>
</protein>
<dbReference type="PANTHER" id="PTHR42923">
    <property type="entry name" value="PROTOPORPHYRINOGEN OXIDASE"/>
    <property type="match status" value="1"/>
</dbReference>
<reference evidence="4" key="2">
    <citation type="submission" date="2025-08" db="UniProtKB">
        <authorList>
            <consortium name="RefSeq"/>
        </authorList>
    </citation>
    <scope>IDENTIFICATION</scope>
</reference>
<reference evidence="3" key="1">
    <citation type="journal article" date="2020" name="Nat. Genet.">
        <title>Genomic diversifications of five Gossypium allopolyploid species and their impact on cotton improvement.</title>
        <authorList>
            <person name="Chen Z.J."/>
            <person name="Sreedasyam A."/>
            <person name="Ando A."/>
            <person name="Song Q."/>
            <person name="De Santiago L.M."/>
            <person name="Hulse-Kemp A.M."/>
            <person name="Ding M."/>
            <person name="Ye W."/>
            <person name="Kirkbride R.C."/>
            <person name="Jenkins J."/>
            <person name="Plott C."/>
            <person name="Lovell J."/>
            <person name="Lin Y.M."/>
            <person name="Vaughn R."/>
            <person name="Liu B."/>
            <person name="Simpson S."/>
            <person name="Scheffler B.E."/>
            <person name="Wen L."/>
            <person name="Saski C.A."/>
            <person name="Grover C.E."/>
            <person name="Hu G."/>
            <person name="Conover J.L."/>
            <person name="Carlson J.W."/>
            <person name="Shu S."/>
            <person name="Boston L.B."/>
            <person name="Williams M."/>
            <person name="Peterson D.G."/>
            <person name="McGee K."/>
            <person name="Jones D.C."/>
            <person name="Wendel J.F."/>
            <person name="Stelly D.M."/>
            <person name="Grimwood J."/>
            <person name="Schmutz J."/>
        </authorList>
    </citation>
    <scope>NUCLEOTIDE SEQUENCE [LARGE SCALE GENOMIC DNA]</scope>
    <source>
        <strain evidence="3">cv. TM-1</strain>
    </source>
</reference>
<dbReference type="Gene3D" id="3.50.50.60">
    <property type="entry name" value="FAD/NAD(P)-binding domain"/>
    <property type="match status" value="1"/>
</dbReference>
<dbReference type="RefSeq" id="XP_016734403.1">
    <property type="nucleotide sequence ID" value="XM_016878914.2"/>
</dbReference>
<feature type="domain" description="Amine oxidase" evidence="2">
    <location>
        <begin position="64"/>
        <end position="493"/>
    </location>
</feature>
<dbReference type="STRING" id="3635.A0A1U8N945"/>
<dbReference type="InterPro" id="IPR002937">
    <property type="entry name" value="Amino_oxidase"/>
</dbReference>
<feature type="region of interest" description="Disordered" evidence="1">
    <location>
        <begin position="29"/>
        <end position="53"/>
    </location>
</feature>